<evidence type="ECO:0000256" key="6">
    <source>
        <dbReference type="ARBA" id="ARBA00022692"/>
    </source>
</evidence>
<evidence type="ECO:0000256" key="4">
    <source>
        <dbReference type="ARBA" id="ARBA00022676"/>
    </source>
</evidence>
<dbReference type="InterPro" id="IPR025993">
    <property type="entry name" value="Ceramide_glucosylTrfase"/>
</dbReference>
<sequence>MVHAFTFFGGLYNRAFLMIPGVLNAHGVDFVWLALLFVALAGSFTSTIYLAMTLIATVRHVRRARVARSAAAATPPSSLPPVTIFKPVHGMEDQLAANLESFFLQDYPDYEVIFGVRDRDNPAAKIAEQTRARYPHIPSQLIVSGPPVWPNAKIFSLDKMIASSSRSYFIISDSDVRVAPDFLRNTIPPLLDPKVGLITCLYRGIPASDFWSWLEALGLSVEMSSGVMVADMVEGMRFALGPAMAVRRDAIDAIGGIAVVADYYADDFELGNRIWAKGFKVILSHHIVHNVLTHRSPLRTLGDQLRWMKSTRYSRPLGHAGTGLTYAMPFGTLGLIAGAVLGHWQLGIGWLALAGLNRMIQSVVVGWGVARDPRAVWLCWLYPLRDFFGFIVWALSYTGREFYWRGETYRFGKGGRIAPLERPGASSP</sequence>
<dbReference type="Pfam" id="PF13506">
    <property type="entry name" value="Glyco_transf_21"/>
    <property type="match status" value="1"/>
</dbReference>
<evidence type="ECO:0000256" key="1">
    <source>
        <dbReference type="ARBA" id="ARBA00004141"/>
    </source>
</evidence>
<protein>
    <submittedName>
        <fullName evidence="10">Putative Ceramide glucosyltransferase</fullName>
    </submittedName>
</protein>
<accession>A0A2U3LAY9</accession>
<evidence type="ECO:0000313" key="11">
    <source>
        <dbReference type="Proteomes" id="UP000238701"/>
    </source>
</evidence>
<name>A0A2U3LAY9_9BACT</name>
<comment type="pathway">
    <text evidence="2">Lipid metabolism; sphingolipid metabolism.</text>
</comment>
<dbReference type="GO" id="GO:0008120">
    <property type="term" value="F:ceramide glucosyltransferase activity"/>
    <property type="evidence" value="ECO:0007669"/>
    <property type="project" value="TreeGrafter"/>
</dbReference>
<dbReference type="EMBL" id="OMOD01000188">
    <property type="protein sequence ID" value="SPF48889.1"/>
    <property type="molecule type" value="Genomic_DNA"/>
</dbReference>
<dbReference type="AlphaFoldDB" id="A0A2U3LAY9"/>
<feature type="transmembrane region" description="Helical" evidence="9">
    <location>
        <begin position="30"/>
        <end position="58"/>
    </location>
</feature>
<dbReference type="PANTHER" id="PTHR12726:SF0">
    <property type="entry name" value="CERAMIDE GLUCOSYLTRANSFERASE"/>
    <property type="match status" value="1"/>
</dbReference>
<keyword evidence="8 9" id="KW-0472">Membrane</keyword>
<keyword evidence="6 9" id="KW-0812">Transmembrane</keyword>
<feature type="transmembrane region" description="Helical" evidence="9">
    <location>
        <begin position="377"/>
        <end position="395"/>
    </location>
</feature>
<comment type="subcellular location">
    <subcellularLocation>
        <location evidence="1">Membrane</location>
        <topology evidence="1">Multi-pass membrane protein</topology>
    </subcellularLocation>
</comment>
<evidence type="ECO:0000313" key="10">
    <source>
        <dbReference type="EMBL" id="SPF48889.1"/>
    </source>
</evidence>
<evidence type="ECO:0000256" key="9">
    <source>
        <dbReference type="SAM" id="Phobius"/>
    </source>
</evidence>
<dbReference type="InterPro" id="IPR029044">
    <property type="entry name" value="Nucleotide-diphossugar_trans"/>
</dbReference>
<feature type="transmembrane region" description="Helical" evidence="9">
    <location>
        <begin position="347"/>
        <end position="370"/>
    </location>
</feature>
<dbReference type="Proteomes" id="UP000238701">
    <property type="component" value="Unassembled WGS sequence"/>
</dbReference>
<proteinExistence type="predicted"/>
<dbReference type="GO" id="GO:0006679">
    <property type="term" value="P:glucosylceramide biosynthetic process"/>
    <property type="evidence" value="ECO:0007669"/>
    <property type="project" value="TreeGrafter"/>
</dbReference>
<evidence type="ECO:0000256" key="7">
    <source>
        <dbReference type="ARBA" id="ARBA00022989"/>
    </source>
</evidence>
<evidence type="ECO:0000256" key="3">
    <source>
        <dbReference type="ARBA" id="ARBA00004991"/>
    </source>
</evidence>
<keyword evidence="4" id="KW-0328">Glycosyltransferase</keyword>
<evidence type="ECO:0000256" key="5">
    <source>
        <dbReference type="ARBA" id="ARBA00022679"/>
    </source>
</evidence>
<comment type="pathway">
    <text evidence="3">Sphingolipid metabolism.</text>
</comment>
<feature type="transmembrane region" description="Helical" evidence="9">
    <location>
        <begin position="317"/>
        <end position="341"/>
    </location>
</feature>
<keyword evidence="5 10" id="KW-0808">Transferase</keyword>
<evidence type="ECO:0000256" key="8">
    <source>
        <dbReference type="ARBA" id="ARBA00023136"/>
    </source>
</evidence>
<gene>
    <name evidence="10" type="ORF">SBA1_90025</name>
</gene>
<dbReference type="Gene3D" id="3.90.550.10">
    <property type="entry name" value="Spore Coat Polysaccharide Biosynthesis Protein SpsA, Chain A"/>
    <property type="match status" value="1"/>
</dbReference>
<dbReference type="OrthoDB" id="9030258at2"/>
<dbReference type="GO" id="GO:0016020">
    <property type="term" value="C:membrane"/>
    <property type="evidence" value="ECO:0007669"/>
    <property type="project" value="UniProtKB-SubCell"/>
</dbReference>
<evidence type="ECO:0000256" key="2">
    <source>
        <dbReference type="ARBA" id="ARBA00004760"/>
    </source>
</evidence>
<dbReference type="SUPFAM" id="SSF53448">
    <property type="entry name" value="Nucleotide-diphospho-sugar transferases"/>
    <property type="match status" value="1"/>
</dbReference>
<dbReference type="CDD" id="cd02520">
    <property type="entry name" value="Glucosylceramide_synthase"/>
    <property type="match status" value="1"/>
</dbReference>
<dbReference type="PANTHER" id="PTHR12726">
    <property type="entry name" value="CERAMIDE GLUCOSYLTRANSFERASE"/>
    <property type="match status" value="1"/>
</dbReference>
<keyword evidence="7 9" id="KW-1133">Transmembrane helix</keyword>
<reference evidence="11" key="1">
    <citation type="submission" date="2018-02" db="EMBL/GenBank/DDBJ databases">
        <authorList>
            <person name="Hausmann B."/>
        </authorList>
    </citation>
    <scope>NUCLEOTIDE SEQUENCE [LARGE SCALE GENOMIC DNA]</scope>
    <source>
        <strain evidence="11">Peat soil MAG SbA1</strain>
    </source>
</reference>
<organism evidence="10 11">
    <name type="scientific">Candidatus Sulfotelmatobacter kueseliae</name>
    <dbReference type="NCBI Taxonomy" id="2042962"/>
    <lineage>
        <taxon>Bacteria</taxon>
        <taxon>Pseudomonadati</taxon>
        <taxon>Acidobacteriota</taxon>
        <taxon>Terriglobia</taxon>
        <taxon>Terriglobales</taxon>
        <taxon>Candidatus Korobacteraceae</taxon>
        <taxon>Candidatus Sulfotelmatobacter</taxon>
    </lineage>
</organism>